<organism evidence="1">
    <name type="scientific">viral metagenome</name>
    <dbReference type="NCBI Taxonomy" id="1070528"/>
    <lineage>
        <taxon>unclassified sequences</taxon>
        <taxon>metagenomes</taxon>
        <taxon>organismal metagenomes</taxon>
    </lineage>
</organism>
<reference evidence="1" key="1">
    <citation type="submission" date="2020-03" db="EMBL/GenBank/DDBJ databases">
        <title>The deep terrestrial virosphere.</title>
        <authorList>
            <person name="Holmfeldt K."/>
            <person name="Nilsson E."/>
            <person name="Simone D."/>
            <person name="Lopez-Fernandez M."/>
            <person name="Wu X."/>
            <person name="de Brujin I."/>
            <person name="Lundin D."/>
            <person name="Andersson A."/>
            <person name="Bertilsson S."/>
            <person name="Dopson M."/>
        </authorList>
    </citation>
    <scope>NUCLEOTIDE SEQUENCE</scope>
    <source>
        <strain evidence="1">TM448B03170</strain>
    </source>
</reference>
<proteinExistence type="predicted"/>
<dbReference type="AlphaFoldDB" id="A0A6M3XZD8"/>
<protein>
    <submittedName>
        <fullName evidence="1">Uncharacterized protein</fullName>
    </submittedName>
</protein>
<gene>
    <name evidence="1" type="ORF">TM448B03170_0007</name>
</gene>
<sequence length="64" mass="7489">MSQQLVIVRLKGQWVPPYQAGQLFSVSGYRMAMMVRRGWVEFWDLSKNHPDLMVREWPKGASHA</sequence>
<name>A0A6M3XZD8_9ZZZZ</name>
<evidence type="ECO:0000313" key="1">
    <source>
        <dbReference type="EMBL" id="QJI02388.1"/>
    </source>
</evidence>
<accession>A0A6M3XZD8</accession>
<dbReference type="EMBL" id="MT144997">
    <property type="protein sequence ID" value="QJI02388.1"/>
    <property type="molecule type" value="Genomic_DNA"/>
</dbReference>